<keyword evidence="3" id="KW-0479">Metal-binding</keyword>
<dbReference type="PIRSF" id="PIRSF000216">
    <property type="entry name" value="NADH_DH_24kDa"/>
    <property type="match status" value="1"/>
</dbReference>
<dbReference type="InterPro" id="IPR041921">
    <property type="entry name" value="NuoE_N"/>
</dbReference>
<proteinExistence type="inferred from homology"/>
<dbReference type="EMBL" id="LNQE01001819">
    <property type="protein sequence ID" value="KUG05330.1"/>
    <property type="molecule type" value="Genomic_DNA"/>
</dbReference>
<keyword evidence="7" id="KW-0560">Oxidoreductase</keyword>
<evidence type="ECO:0000256" key="3">
    <source>
        <dbReference type="ARBA" id="ARBA00022723"/>
    </source>
</evidence>
<comment type="caution">
    <text evidence="7">The sequence shown here is derived from an EMBL/GenBank/DDBJ whole genome shotgun (WGS) entry which is preliminary data.</text>
</comment>
<protein>
    <submittedName>
        <fullName evidence="7">Nad-reducing hydrogenase subunit hoxe</fullName>
        <ecNumber evidence="7">1.12.1.2</ecNumber>
    </submittedName>
</protein>
<comment type="cofactor">
    <cofactor evidence="6">
        <name>[2Fe-2S] cluster</name>
        <dbReference type="ChEBI" id="CHEBI:190135"/>
    </cofactor>
</comment>
<evidence type="ECO:0000313" key="7">
    <source>
        <dbReference type="EMBL" id="KUG05330.1"/>
    </source>
</evidence>
<sequence length="147" mass="15875">MSYKKVIARYAEVPGGIIEAFHAVEKQLSYLHEEAIAEAARVFNVPAAEAYGVASFYSMFSTEARGKNVIRLCESAPCHVAGAAEVIAALEKELGIKMGESTQDGQFALEFTECVGQCQATPVITVNSKPYLDVTPAIIPDILAEYK</sequence>
<dbReference type="Pfam" id="PF01257">
    <property type="entry name" value="2Fe-2S_thioredx"/>
    <property type="match status" value="1"/>
</dbReference>
<accession>A0A0W8E9M5</accession>
<keyword evidence="7" id="KW-0371">Homeobox</keyword>
<dbReference type="GO" id="GO:0047985">
    <property type="term" value="F:hydrogen dehydrogenase activity"/>
    <property type="evidence" value="ECO:0007669"/>
    <property type="project" value="UniProtKB-EC"/>
</dbReference>
<dbReference type="Gene3D" id="1.10.10.1590">
    <property type="entry name" value="NADH-quinone oxidoreductase subunit E"/>
    <property type="match status" value="1"/>
</dbReference>
<reference evidence="7" key="1">
    <citation type="journal article" date="2015" name="Proc. Natl. Acad. Sci. U.S.A.">
        <title>Networks of energetic and metabolic interactions define dynamics in microbial communities.</title>
        <authorList>
            <person name="Embree M."/>
            <person name="Liu J.K."/>
            <person name="Al-Bassam M.M."/>
            <person name="Zengler K."/>
        </authorList>
    </citation>
    <scope>NUCLEOTIDE SEQUENCE</scope>
</reference>
<evidence type="ECO:0000256" key="5">
    <source>
        <dbReference type="ARBA" id="ARBA00023014"/>
    </source>
</evidence>
<dbReference type="CDD" id="cd03064">
    <property type="entry name" value="TRX_Fd_NuoE"/>
    <property type="match status" value="1"/>
</dbReference>
<gene>
    <name evidence="7" type="ORF">ASZ90_017215</name>
</gene>
<dbReference type="Gene3D" id="3.40.30.10">
    <property type="entry name" value="Glutaredoxin"/>
    <property type="match status" value="1"/>
</dbReference>
<dbReference type="AlphaFoldDB" id="A0A0W8E9M5"/>
<dbReference type="GO" id="GO:0003677">
    <property type="term" value="F:DNA binding"/>
    <property type="evidence" value="ECO:0007669"/>
    <property type="project" value="UniProtKB-KW"/>
</dbReference>
<dbReference type="GO" id="GO:0051537">
    <property type="term" value="F:2 iron, 2 sulfur cluster binding"/>
    <property type="evidence" value="ECO:0007669"/>
    <property type="project" value="UniProtKB-KW"/>
</dbReference>
<dbReference type="PANTHER" id="PTHR43342">
    <property type="entry name" value="NADH-QUINONE OXIDOREDUCTASE, E SUBUNIT"/>
    <property type="match status" value="1"/>
</dbReference>
<dbReference type="SUPFAM" id="SSF52833">
    <property type="entry name" value="Thioredoxin-like"/>
    <property type="match status" value="1"/>
</dbReference>
<evidence type="ECO:0000256" key="2">
    <source>
        <dbReference type="ARBA" id="ARBA00022714"/>
    </source>
</evidence>
<evidence type="ECO:0000256" key="4">
    <source>
        <dbReference type="ARBA" id="ARBA00023004"/>
    </source>
</evidence>
<dbReference type="PANTHER" id="PTHR43342:SF1">
    <property type="entry name" value="BIFURCATING [FEFE] HYDROGENASE GAMMA SUBUNIT"/>
    <property type="match status" value="1"/>
</dbReference>
<dbReference type="EC" id="1.12.1.2" evidence="7"/>
<dbReference type="GO" id="GO:0046872">
    <property type="term" value="F:metal ion binding"/>
    <property type="evidence" value="ECO:0007669"/>
    <property type="project" value="UniProtKB-KW"/>
</dbReference>
<evidence type="ECO:0000256" key="1">
    <source>
        <dbReference type="ARBA" id="ARBA00010643"/>
    </source>
</evidence>
<keyword evidence="5" id="KW-0411">Iron-sulfur</keyword>
<dbReference type="InterPro" id="IPR036249">
    <property type="entry name" value="Thioredoxin-like_sf"/>
</dbReference>
<dbReference type="InterPro" id="IPR028431">
    <property type="entry name" value="NADP_DH_HndA-like"/>
</dbReference>
<evidence type="ECO:0000256" key="6">
    <source>
        <dbReference type="ARBA" id="ARBA00034078"/>
    </source>
</evidence>
<dbReference type="InterPro" id="IPR002023">
    <property type="entry name" value="NuoE-like"/>
</dbReference>
<comment type="similarity">
    <text evidence="1">Belongs to the complex I 24 kDa subunit family.</text>
</comment>
<keyword evidence="2" id="KW-0001">2Fe-2S</keyword>
<organism evidence="7">
    <name type="scientific">hydrocarbon metagenome</name>
    <dbReference type="NCBI Taxonomy" id="938273"/>
    <lineage>
        <taxon>unclassified sequences</taxon>
        <taxon>metagenomes</taxon>
        <taxon>ecological metagenomes</taxon>
    </lineage>
</organism>
<dbReference type="InterPro" id="IPR042128">
    <property type="entry name" value="NuoE_dom"/>
</dbReference>
<name>A0A0W8E9M5_9ZZZZ</name>
<keyword evidence="4" id="KW-0408">Iron</keyword>